<feature type="non-terminal residue" evidence="2">
    <location>
        <position position="1"/>
    </location>
</feature>
<proteinExistence type="predicted"/>
<dbReference type="PANTHER" id="PTHR46769:SF1">
    <property type="entry name" value="FIBROCYSTIN"/>
    <property type="match status" value="1"/>
</dbReference>
<feature type="non-terminal residue" evidence="2">
    <location>
        <position position="102"/>
    </location>
</feature>
<dbReference type="PANTHER" id="PTHR46769">
    <property type="entry name" value="POLYCYSTIC KIDNEY AND HEPATIC DISEASE 1 (AUTOSOMAL RECESSIVE)-LIKE 1"/>
    <property type="match status" value="1"/>
</dbReference>
<evidence type="ECO:0000313" key="3">
    <source>
        <dbReference type="Proteomes" id="UP001266305"/>
    </source>
</evidence>
<sequence>LILEDAVDWRPHDKIVLSSSSYEPHEAEVLTVKEVKGHYVRIQERLKHRHIGSVHVMEDGRHIHLAAEVGLLTRNIQIQPDISCRGRLLVGSFRKSSREEFS</sequence>
<keyword evidence="1" id="KW-0732">Signal</keyword>
<accession>A0ABQ9VXI3</accession>
<dbReference type="EMBL" id="JASSZA010000004">
    <property type="protein sequence ID" value="KAK2113841.1"/>
    <property type="molecule type" value="Genomic_DNA"/>
</dbReference>
<keyword evidence="3" id="KW-1185">Reference proteome</keyword>
<comment type="caution">
    <text evidence="2">The sequence shown here is derived from an EMBL/GenBank/DDBJ whole genome shotgun (WGS) entry which is preliminary data.</text>
</comment>
<evidence type="ECO:0000256" key="1">
    <source>
        <dbReference type="ARBA" id="ARBA00022729"/>
    </source>
</evidence>
<protein>
    <submittedName>
        <fullName evidence="2">Fibrocystin</fullName>
    </submittedName>
</protein>
<reference evidence="2 3" key="1">
    <citation type="submission" date="2023-05" db="EMBL/GenBank/DDBJ databases">
        <title>B98-5 Cell Line De Novo Hybrid Assembly: An Optical Mapping Approach.</title>
        <authorList>
            <person name="Kananen K."/>
            <person name="Auerbach J.A."/>
            <person name="Kautto E."/>
            <person name="Blachly J.S."/>
        </authorList>
    </citation>
    <scope>NUCLEOTIDE SEQUENCE [LARGE SCALE GENOMIC DNA]</scope>
    <source>
        <strain evidence="2">B95-8</strain>
        <tissue evidence="2">Cell line</tissue>
    </source>
</reference>
<dbReference type="Proteomes" id="UP001266305">
    <property type="component" value="Unassembled WGS sequence"/>
</dbReference>
<gene>
    <name evidence="2" type="primary">PKHD1_2</name>
    <name evidence="2" type="ORF">P7K49_008107</name>
</gene>
<name>A0ABQ9VXI3_SAGOE</name>
<evidence type="ECO:0000313" key="2">
    <source>
        <dbReference type="EMBL" id="KAK2113841.1"/>
    </source>
</evidence>
<dbReference type="InterPro" id="IPR052387">
    <property type="entry name" value="Fibrocystin"/>
</dbReference>
<organism evidence="2 3">
    <name type="scientific">Saguinus oedipus</name>
    <name type="common">Cotton-top tamarin</name>
    <name type="synonym">Oedipomidas oedipus</name>
    <dbReference type="NCBI Taxonomy" id="9490"/>
    <lineage>
        <taxon>Eukaryota</taxon>
        <taxon>Metazoa</taxon>
        <taxon>Chordata</taxon>
        <taxon>Craniata</taxon>
        <taxon>Vertebrata</taxon>
        <taxon>Euteleostomi</taxon>
        <taxon>Mammalia</taxon>
        <taxon>Eutheria</taxon>
        <taxon>Euarchontoglires</taxon>
        <taxon>Primates</taxon>
        <taxon>Haplorrhini</taxon>
        <taxon>Platyrrhini</taxon>
        <taxon>Cebidae</taxon>
        <taxon>Callitrichinae</taxon>
        <taxon>Saguinus</taxon>
    </lineage>
</organism>